<dbReference type="Pfam" id="PF08341">
    <property type="entry name" value="TED"/>
    <property type="match status" value="1"/>
</dbReference>
<feature type="domain" description="SpaA-like prealbumin fold" evidence="7">
    <location>
        <begin position="461"/>
        <end position="541"/>
    </location>
</feature>
<feature type="domain" description="SpaA-like prealbumin fold" evidence="7">
    <location>
        <begin position="346"/>
        <end position="435"/>
    </location>
</feature>
<dbReference type="PANTHER" id="PTHR36108">
    <property type="entry name" value="COLOSSIN-B-RELATED"/>
    <property type="match status" value="1"/>
</dbReference>
<comment type="similarity">
    <text evidence="1">Belongs to the serine-aspartate repeat-containing protein (SDr) family.</text>
</comment>
<evidence type="ECO:0000313" key="9">
    <source>
        <dbReference type="Proteomes" id="UP001065549"/>
    </source>
</evidence>
<evidence type="ECO:0000256" key="3">
    <source>
        <dbReference type="ARBA" id="ARBA00022729"/>
    </source>
</evidence>
<keyword evidence="3 5" id="KW-0732">Signal</keyword>
<keyword evidence="2" id="KW-0964">Secreted</keyword>
<dbReference type="InterPro" id="IPR013783">
    <property type="entry name" value="Ig-like_fold"/>
</dbReference>
<feature type="transmembrane region" description="Helical" evidence="4">
    <location>
        <begin position="671"/>
        <end position="690"/>
    </location>
</feature>
<reference evidence="8" key="1">
    <citation type="submission" date="2022-09" db="EMBL/GenBank/DDBJ databases">
        <title>Culturomic study of gut microbiota in children with autism spectrum disorder.</title>
        <authorList>
            <person name="Efimov B.A."/>
            <person name="Chaplin A.V."/>
            <person name="Sokolova S.R."/>
            <person name="Pikina A.P."/>
            <person name="Korzhanova M."/>
            <person name="Belova V."/>
            <person name="Korostin D."/>
        </authorList>
    </citation>
    <scope>NUCLEOTIDE SEQUENCE</scope>
    <source>
        <strain evidence="8">ASD5510</strain>
    </source>
</reference>
<feature type="chain" id="PRO_5039905083" evidence="5">
    <location>
        <begin position="28"/>
        <end position="695"/>
    </location>
</feature>
<dbReference type="InterPro" id="IPR013552">
    <property type="entry name" value="Thioester_dom"/>
</dbReference>
<evidence type="ECO:0000256" key="1">
    <source>
        <dbReference type="ARBA" id="ARBA00007257"/>
    </source>
</evidence>
<dbReference type="AlphaFoldDB" id="A0A9J6QPN3"/>
<protein>
    <submittedName>
        <fullName evidence="8">SpaA isopeptide-forming pilin-related protein</fullName>
    </submittedName>
</protein>
<dbReference type="SUPFAM" id="SSF49478">
    <property type="entry name" value="Cna protein B-type domain"/>
    <property type="match status" value="1"/>
</dbReference>
<evidence type="ECO:0000313" key="8">
    <source>
        <dbReference type="EMBL" id="MCU7377946.1"/>
    </source>
</evidence>
<evidence type="ECO:0000256" key="4">
    <source>
        <dbReference type="SAM" id="Phobius"/>
    </source>
</evidence>
<name>A0A9J6QPN3_9FIRM</name>
<keyword evidence="4" id="KW-1133">Transmembrane helix</keyword>
<evidence type="ECO:0000259" key="6">
    <source>
        <dbReference type="Pfam" id="PF08341"/>
    </source>
</evidence>
<dbReference type="Pfam" id="PF17802">
    <property type="entry name" value="SpaA"/>
    <property type="match status" value="3"/>
</dbReference>
<evidence type="ECO:0000256" key="2">
    <source>
        <dbReference type="ARBA" id="ARBA00022525"/>
    </source>
</evidence>
<feature type="signal peptide" evidence="5">
    <location>
        <begin position="1"/>
        <end position="27"/>
    </location>
</feature>
<dbReference type="Proteomes" id="UP001065549">
    <property type="component" value="Unassembled WGS sequence"/>
</dbReference>
<evidence type="ECO:0000256" key="5">
    <source>
        <dbReference type="SAM" id="SignalP"/>
    </source>
</evidence>
<dbReference type="EMBL" id="JAOSHN010000002">
    <property type="protein sequence ID" value="MCU7377946.1"/>
    <property type="molecule type" value="Genomic_DNA"/>
</dbReference>
<feature type="domain" description="Thioester" evidence="6">
    <location>
        <begin position="97"/>
        <end position="206"/>
    </location>
</feature>
<dbReference type="Gene3D" id="2.60.40.10">
    <property type="entry name" value="Immunoglobulins"/>
    <property type="match status" value="3"/>
</dbReference>
<dbReference type="RefSeq" id="WP_253019687.1">
    <property type="nucleotide sequence ID" value="NZ_JAOSHN010000002.1"/>
</dbReference>
<sequence length="695" mass="76335">MNRNKRVFTWILVICVTMSMFPAAAFAAWEHGDKGSADFTKILVGKDGKQYYINEDVKTVFYNSDGTKKVKAGNGRSKVRWRYLKISDKTDGTARYGYCIEFGANFADTANYKAYNSSKDKTLFQNLPADAQKIISAVLCYGRNGSRKVPVSGANDADYYFATQVLVWEAQQGLRTIASKKGKPNGTKLAKAHSMPAKHMYNFLKGRPAEKCYNWLLKKVNDHLKVHSFASQSKKGAPVYDMTYDQASGGWAVTLTDTNNKTSGIKSNVSGVTVSRSGNQYTFKSASPMKTPVVLTGKNTLEGGSASGKILVWNCTTNSAYQSMIMGSEDQFAMYLGLKTVDTPTQVVIEKKDRETGKTITGAPTVFRLVNGTGGSLVAENLTTGADGRAALPQALPAGTYQVQEVQAPDGYRLEKEPVVFSVADNTAGTVVVEQTDMPQKGIIRLMKKGDTIEYESGQAKTGEKKLSGAVFQIMAAEDIVTKDGTVRLKAGELADTVTTDEQGNASSKELYLGKYNIVEKEAPLGYTALTEPTAVELRFAGQEAAIASVDVELTNELKKGGAEIQKTDLSTGKPLPDTGIEILDTDKRVLIQTRTDENGKAFFEKLPAGNYYFREFDAPKGYQIDETAFPFEVKEHGEIIKCEMTNQKIPSQAAPKKTDHSPQTGDHFPFWIWIVMLFAAVFLIFLAAYRHRRY</sequence>
<keyword evidence="4" id="KW-0812">Transmembrane</keyword>
<gene>
    <name evidence="8" type="ORF">OBO34_06215</name>
</gene>
<dbReference type="PANTHER" id="PTHR36108:SF13">
    <property type="entry name" value="COLOSSIN-B-RELATED"/>
    <property type="match status" value="1"/>
</dbReference>
<dbReference type="InterPro" id="IPR041033">
    <property type="entry name" value="SpaA_PFL_dom_1"/>
</dbReference>
<comment type="caution">
    <text evidence="8">The sequence shown here is derived from an EMBL/GenBank/DDBJ whole genome shotgun (WGS) entry which is preliminary data.</text>
</comment>
<accession>A0A9J6QPN3</accession>
<keyword evidence="4" id="KW-0472">Membrane</keyword>
<organism evidence="8 9">
    <name type="scientific">Hominibacterium faecale</name>
    <dbReference type="NCBI Taxonomy" id="2839743"/>
    <lineage>
        <taxon>Bacteria</taxon>
        <taxon>Bacillati</taxon>
        <taxon>Bacillota</taxon>
        <taxon>Clostridia</taxon>
        <taxon>Peptostreptococcales</taxon>
        <taxon>Anaerovoracaceae</taxon>
        <taxon>Hominibacterium</taxon>
    </lineage>
</organism>
<feature type="domain" description="SpaA-like prealbumin fold" evidence="7">
    <location>
        <begin position="563"/>
        <end position="649"/>
    </location>
</feature>
<keyword evidence="9" id="KW-1185">Reference proteome</keyword>
<proteinExistence type="inferred from homology"/>
<evidence type="ECO:0000259" key="7">
    <source>
        <dbReference type="Pfam" id="PF17802"/>
    </source>
</evidence>